<comment type="similarity">
    <text evidence="2">Belongs to the cation diffusion facilitator (CDF) transporter (TC 2.A.4) family. SLC30A subfamily.</text>
</comment>
<feature type="transmembrane region" description="Helical" evidence="10">
    <location>
        <begin position="205"/>
        <end position="224"/>
    </location>
</feature>
<evidence type="ECO:0000313" key="13">
    <source>
        <dbReference type="EMBL" id="QMW22344.1"/>
    </source>
</evidence>
<dbReference type="GO" id="GO:0005385">
    <property type="term" value="F:zinc ion transmembrane transporter activity"/>
    <property type="evidence" value="ECO:0007669"/>
    <property type="project" value="TreeGrafter"/>
</dbReference>
<dbReference type="SUPFAM" id="SSF160240">
    <property type="entry name" value="Cation efflux protein cytoplasmic domain-like"/>
    <property type="match status" value="1"/>
</dbReference>
<dbReference type="EMBL" id="CP059851">
    <property type="protein sequence ID" value="QMW22344.1"/>
    <property type="molecule type" value="Genomic_DNA"/>
</dbReference>
<sequence>MRLVEAVEEGGERLVLAGGLWRGGGGGGGLRDGGGSKERGGEQQDAKHRGSLHDGAFISQWWRLGRGGFAVRGRVTYETRMGHHHDHGHGGHGHPVAGWRYGVGIALNLLIVAVQLGAGFAVGSTALLADAGHNASDVVGLLLAGGAAWLATRPGAEKRTYGFGKAGVLAALVNCLLLLLASGAILAEAASRLLGGHAATPPGGVVMAVAALGILVNGGSAWLLSGGQAGDVNRRAAVLHLLADAAVSAGVVVAGALMLWTGAAWIDPLASVLIVGVIVAGSWRLLRESLDLAMDSAPAHIDVGEVRAWLMQQPGVAAVHDLHIWPISATEPALTAHLVRPAGSDDAVLHALQHGLRARFGIGHATLQLETSHLHECEHLPC</sequence>
<feature type="transmembrane region" description="Helical" evidence="10">
    <location>
        <begin position="105"/>
        <end position="129"/>
    </location>
</feature>
<dbReference type="InterPro" id="IPR058533">
    <property type="entry name" value="Cation_efflux_TM"/>
</dbReference>
<dbReference type="SUPFAM" id="SSF161111">
    <property type="entry name" value="Cation efflux protein transmembrane domain-like"/>
    <property type="match status" value="1"/>
</dbReference>
<keyword evidence="5" id="KW-0862">Zinc</keyword>
<feature type="region of interest" description="Disordered" evidence="9">
    <location>
        <begin position="26"/>
        <end position="50"/>
    </location>
</feature>
<feature type="compositionally biased region" description="Basic and acidic residues" evidence="9">
    <location>
        <begin position="34"/>
        <end position="50"/>
    </location>
</feature>
<dbReference type="InterPro" id="IPR027469">
    <property type="entry name" value="Cation_efflux_TMD_sf"/>
</dbReference>
<dbReference type="Pfam" id="PF16916">
    <property type="entry name" value="ZT_dimer"/>
    <property type="match status" value="1"/>
</dbReference>
<dbReference type="NCBIfam" id="TIGR01297">
    <property type="entry name" value="CDF"/>
    <property type="match status" value="1"/>
</dbReference>
<dbReference type="Proteomes" id="UP000515292">
    <property type="component" value="Chromosome"/>
</dbReference>
<evidence type="ECO:0000256" key="7">
    <source>
        <dbReference type="ARBA" id="ARBA00023065"/>
    </source>
</evidence>
<dbReference type="Pfam" id="PF01545">
    <property type="entry name" value="Cation_efflux"/>
    <property type="match status" value="1"/>
</dbReference>
<organism evidence="13 14">
    <name type="scientific">Sandaracinobacteroides saxicola</name>
    <dbReference type="NCBI Taxonomy" id="2759707"/>
    <lineage>
        <taxon>Bacteria</taxon>
        <taxon>Pseudomonadati</taxon>
        <taxon>Pseudomonadota</taxon>
        <taxon>Alphaproteobacteria</taxon>
        <taxon>Sphingomonadales</taxon>
        <taxon>Sphingosinicellaceae</taxon>
        <taxon>Sandaracinobacteroides</taxon>
    </lineage>
</organism>
<evidence type="ECO:0000256" key="2">
    <source>
        <dbReference type="ARBA" id="ARBA00008873"/>
    </source>
</evidence>
<dbReference type="AlphaFoldDB" id="A0A7G5IG52"/>
<evidence type="ECO:0000256" key="9">
    <source>
        <dbReference type="SAM" id="MobiDB-lite"/>
    </source>
</evidence>
<keyword evidence="6 10" id="KW-1133">Transmembrane helix</keyword>
<protein>
    <submittedName>
        <fullName evidence="13">Cation transporter</fullName>
    </submittedName>
</protein>
<dbReference type="KEGG" id="sand:H3309_13440"/>
<dbReference type="InterPro" id="IPR050681">
    <property type="entry name" value="CDF/SLC30A"/>
</dbReference>
<keyword evidence="3" id="KW-0813">Transport</keyword>
<keyword evidence="5" id="KW-0864">Zinc transport</keyword>
<accession>A0A7G5IG52</accession>
<reference evidence="13 14" key="1">
    <citation type="submission" date="2020-07" db="EMBL/GenBank/DDBJ databases">
        <title>Complete genome sequence for Sandaracinobacter sp. M6.</title>
        <authorList>
            <person name="Tang Y."/>
            <person name="Liu Q."/>
            <person name="Guo Z."/>
            <person name="Lei P."/>
            <person name="Huang B."/>
        </authorList>
    </citation>
    <scope>NUCLEOTIDE SEQUENCE [LARGE SCALE GENOMIC DNA]</scope>
    <source>
        <strain evidence="13 14">M6</strain>
    </source>
</reference>
<evidence type="ECO:0000256" key="6">
    <source>
        <dbReference type="ARBA" id="ARBA00022989"/>
    </source>
</evidence>
<dbReference type="GO" id="GO:0005886">
    <property type="term" value="C:plasma membrane"/>
    <property type="evidence" value="ECO:0007669"/>
    <property type="project" value="TreeGrafter"/>
</dbReference>
<dbReference type="PANTHER" id="PTHR11562:SF17">
    <property type="entry name" value="RE54080P-RELATED"/>
    <property type="match status" value="1"/>
</dbReference>
<evidence type="ECO:0000256" key="3">
    <source>
        <dbReference type="ARBA" id="ARBA00022448"/>
    </source>
</evidence>
<dbReference type="InterPro" id="IPR036837">
    <property type="entry name" value="Cation_efflux_CTD_sf"/>
</dbReference>
<dbReference type="PANTHER" id="PTHR11562">
    <property type="entry name" value="CATION EFFLUX PROTEIN/ ZINC TRANSPORTER"/>
    <property type="match status" value="1"/>
</dbReference>
<evidence type="ECO:0000313" key="14">
    <source>
        <dbReference type="Proteomes" id="UP000515292"/>
    </source>
</evidence>
<gene>
    <name evidence="13" type="ORF">H3309_13440</name>
</gene>
<dbReference type="InterPro" id="IPR027470">
    <property type="entry name" value="Cation_efflux_CTD"/>
</dbReference>
<evidence type="ECO:0000256" key="8">
    <source>
        <dbReference type="ARBA" id="ARBA00023136"/>
    </source>
</evidence>
<dbReference type="Gene3D" id="1.20.1510.10">
    <property type="entry name" value="Cation efflux protein transmembrane domain"/>
    <property type="match status" value="1"/>
</dbReference>
<dbReference type="InterPro" id="IPR002524">
    <property type="entry name" value="Cation_efflux"/>
</dbReference>
<keyword evidence="7" id="KW-0406">Ion transport</keyword>
<evidence type="ECO:0000259" key="11">
    <source>
        <dbReference type="Pfam" id="PF01545"/>
    </source>
</evidence>
<evidence type="ECO:0000256" key="1">
    <source>
        <dbReference type="ARBA" id="ARBA00004141"/>
    </source>
</evidence>
<evidence type="ECO:0000259" key="12">
    <source>
        <dbReference type="Pfam" id="PF16916"/>
    </source>
</evidence>
<proteinExistence type="inferred from homology"/>
<feature type="domain" description="Cation efflux protein transmembrane" evidence="11">
    <location>
        <begin position="103"/>
        <end position="291"/>
    </location>
</feature>
<feature type="transmembrane region" description="Helical" evidence="10">
    <location>
        <begin position="236"/>
        <end position="259"/>
    </location>
</feature>
<evidence type="ECO:0000256" key="10">
    <source>
        <dbReference type="SAM" id="Phobius"/>
    </source>
</evidence>
<keyword evidence="8 10" id="KW-0472">Membrane</keyword>
<evidence type="ECO:0000256" key="4">
    <source>
        <dbReference type="ARBA" id="ARBA00022692"/>
    </source>
</evidence>
<comment type="subcellular location">
    <subcellularLocation>
        <location evidence="1">Membrane</location>
        <topology evidence="1">Multi-pass membrane protein</topology>
    </subcellularLocation>
</comment>
<feature type="transmembrane region" description="Helical" evidence="10">
    <location>
        <begin position="265"/>
        <end position="286"/>
    </location>
</feature>
<keyword evidence="4 10" id="KW-0812">Transmembrane</keyword>
<evidence type="ECO:0000256" key="5">
    <source>
        <dbReference type="ARBA" id="ARBA00022906"/>
    </source>
</evidence>
<feature type="transmembrane region" description="Helical" evidence="10">
    <location>
        <begin position="163"/>
        <end position="185"/>
    </location>
</feature>
<keyword evidence="14" id="KW-1185">Reference proteome</keyword>
<feature type="domain" description="Cation efflux protein cytoplasmic" evidence="12">
    <location>
        <begin position="299"/>
        <end position="371"/>
    </location>
</feature>
<name>A0A7G5IG52_9SPHN</name>
<feature type="transmembrane region" description="Helical" evidence="10">
    <location>
        <begin position="135"/>
        <end position="151"/>
    </location>
</feature>